<dbReference type="OrthoDB" id="2445685at2759"/>
<sequence>LKDKYIDIIEEQDILGPELLKLTGKKLETLGMPVGPAMRIVDHMQKLSIQLKPFSSYASKDDMKYVLSKYGITDLYKILCFKP</sequence>
<dbReference type="InterPro" id="IPR013761">
    <property type="entry name" value="SAM/pointed_sf"/>
</dbReference>
<protein>
    <submittedName>
        <fullName evidence="1">17864_t:CDS:1</fullName>
    </submittedName>
</protein>
<gene>
    <name evidence="1" type="ORF">DERYTH_LOCUS26301</name>
</gene>
<comment type="caution">
    <text evidence="1">The sequence shown here is derived from an EMBL/GenBank/DDBJ whole genome shotgun (WGS) entry which is preliminary data.</text>
</comment>
<dbReference type="AlphaFoldDB" id="A0A9N9K853"/>
<dbReference type="Gene3D" id="1.10.150.50">
    <property type="entry name" value="Transcription Factor, Ets-1"/>
    <property type="match status" value="1"/>
</dbReference>
<reference evidence="1" key="1">
    <citation type="submission" date="2021-06" db="EMBL/GenBank/DDBJ databases">
        <authorList>
            <person name="Kallberg Y."/>
            <person name="Tangrot J."/>
            <person name="Rosling A."/>
        </authorList>
    </citation>
    <scope>NUCLEOTIDE SEQUENCE</scope>
    <source>
        <strain evidence="1">MA453B</strain>
    </source>
</reference>
<dbReference type="SUPFAM" id="SSF47769">
    <property type="entry name" value="SAM/Pointed domain"/>
    <property type="match status" value="1"/>
</dbReference>
<accession>A0A9N9K853</accession>
<feature type="non-terminal residue" evidence="1">
    <location>
        <position position="1"/>
    </location>
</feature>
<dbReference type="EMBL" id="CAJVPY010054141">
    <property type="protein sequence ID" value="CAG8816601.1"/>
    <property type="molecule type" value="Genomic_DNA"/>
</dbReference>
<keyword evidence="2" id="KW-1185">Reference proteome</keyword>
<name>A0A9N9K853_9GLOM</name>
<feature type="non-terminal residue" evidence="1">
    <location>
        <position position="83"/>
    </location>
</feature>
<proteinExistence type="predicted"/>
<evidence type="ECO:0000313" key="1">
    <source>
        <dbReference type="EMBL" id="CAG8816601.1"/>
    </source>
</evidence>
<dbReference type="Proteomes" id="UP000789405">
    <property type="component" value="Unassembled WGS sequence"/>
</dbReference>
<evidence type="ECO:0000313" key="2">
    <source>
        <dbReference type="Proteomes" id="UP000789405"/>
    </source>
</evidence>
<organism evidence="1 2">
    <name type="scientific">Dentiscutata erythropus</name>
    <dbReference type="NCBI Taxonomy" id="1348616"/>
    <lineage>
        <taxon>Eukaryota</taxon>
        <taxon>Fungi</taxon>
        <taxon>Fungi incertae sedis</taxon>
        <taxon>Mucoromycota</taxon>
        <taxon>Glomeromycotina</taxon>
        <taxon>Glomeromycetes</taxon>
        <taxon>Diversisporales</taxon>
        <taxon>Gigasporaceae</taxon>
        <taxon>Dentiscutata</taxon>
    </lineage>
</organism>